<dbReference type="RefSeq" id="XP_010422367.1">
    <property type="nucleotide sequence ID" value="XM_010424065.2"/>
</dbReference>
<feature type="compositionally biased region" description="Polar residues" evidence="1">
    <location>
        <begin position="1"/>
        <end position="11"/>
    </location>
</feature>
<feature type="transmembrane region" description="Helical" evidence="2">
    <location>
        <begin position="528"/>
        <end position="549"/>
    </location>
</feature>
<organism evidence="4 5">
    <name type="scientific">Camelina sativa</name>
    <name type="common">False flax</name>
    <name type="synonym">Myagrum sativum</name>
    <dbReference type="NCBI Taxonomy" id="90675"/>
    <lineage>
        <taxon>Eukaryota</taxon>
        <taxon>Viridiplantae</taxon>
        <taxon>Streptophyta</taxon>
        <taxon>Embryophyta</taxon>
        <taxon>Tracheophyta</taxon>
        <taxon>Spermatophyta</taxon>
        <taxon>Magnoliopsida</taxon>
        <taxon>eudicotyledons</taxon>
        <taxon>Gunneridae</taxon>
        <taxon>Pentapetalae</taxon>
        <taxon>rosids</taxon>
        <taxon>malvids</taxon>
        <taxon>Brassicales</taxon>
        <taxon>Brassicaceae</taxon>
        <taxon>Camelineae</taxon>
        <taxon>Camelina</taxon>
    </lineage>
</organism>
<evidence type="ECO:0000256" key="1">
    <source>
        <dbReference type="SAM" id="MobiDB-lite"/>
    </source>
</evidence>
<reference evidence="5" key="2">
    <citation type="submission" date="2025-08" db="UniProtKB">
        <authorList>
            <consortium name="RefSeq"/>
        </authorList>
    </citation>
    <scope>IDENTIFICATION</scope>
    <source>
        <tissue evidence="5">Leaf</tissue>
    </source>
</reference>
<dbReference type="InterPro" id="IPR026961">
    <property type="entry name" value="PGG_dom"/>
</dbReference>
<evidence type="ECO:0000313" key="5">
    <source>
        <dbReference type="RefSeq" id="XP_010422367.1"/>
    </source>
</evidence>
<keyword evidence="2" id="KW-0812">Transmembrane</keyword>
<proteinExistence type="predicted"/>
<accession>A0ABM0T893</accession>
<feature type="transmembrane region" description="Helical" evidence="2">
    <location>
        <begin position="502"/>
        <end position="522"/>
    </location>
</feature>
<sequence length="576" mass="64508">MANLSASTSANPEIESRVPDETRTARSRSLYPDNEEFLYTCAPMSRAAMRGDWNAASTIINGCNEIVRTAITIDFDTPLHVASSMNQVAFVRELLKKLQNNDLALRNRFGFTALYSAAQSGATEIVEMMIDRNPSLAQIPGNEGDLPLLIAIMLGHKETASLLFERTNFNIINNEMLTKLFHNLIYSDFFDFAVRLLDRTSTVAASQDSNGYTALHLMALKPYALSPNRMLSNFFRGERMSSSARELIENLWNHFVNQHGTFTSFTQPKNMLFDAASVGNAEFLAIIISKFPDLIWFVNEKNQSIFHVAAENRHEGVFGLIFDLGPAKSRILDLIDNTGCNILHLTARLPPYDRLQVVSGAAFQMQRELLWFEAVKNMVPPRCIESNTSEHNTPDVIFTEEHQALRKEGEKWLKGASTTCMIVATLIATLVFATSISVPGGFNKDAYPVFAGSKWFQTFYGAATVAFICSSLAIILFMSILTSRNFSNEFRTMLPSSLMLGLLMLFVSIVAMVVAFCGAVIVMHHSKIAWRAGTLVCLALFTGISFIAMHLKLLVGMIRASYWSKFFLQHRRRRFL</sequence>
<dbReference type="InterPro" id="IPR036770">
    <property type="entry name" value="Ankyrin_rpt-contain_sf"/>
</dbReference>
<reference evidence="4" key="1">
    <citation type="journal article" date="2014" name="Nat. Commun.">
        <title>The emerging biofuel crop Camelina sativa retains a highly undifferentiated hexaploid genome structure.</title>
        <authorList>
            <person name="Kagale S."/>
            <person name="Koh C."/>
            <person name="Nixon J."/>
            <person name="Bollina V."/>
            <person name="Clarke W.E."/>
            <person name="Tuteja R."/>
            <person name="Spillane C."/>
            <person name="Robinson S.J."/>
            <person name="Links M.G."/>
            <person name="Clarke C."/>
            <person name="Higgins E.E."/>
            <person name="Huebert T."/>
            <person name="Sharpe A.G."/>
            <person name="Parkin I.A."/>
        </authorList>
    </citation>
    <scope>NUCLEOTIDE SEQUENCE [LARGE SCALE GENOMIC DNA]</scope>
    <source>
        <strain evidence="4">cv. DH55</strain>
    </source>
</reference>
<dbReference type="GeneID" id="104707667"/>
<dbReference type="Pfam" id="PF12796">
    <property type="entry name" value="Ank_2"/>
    <property type="match status" value="1"/>
</dbReference>
<dbReference type="SUPFAM" id="SSF48403">
    <property type="entry name" value="Ankyrin repeat"/>
    <property type="match status" value="2"/>
</dbReference>
<dbReference type="Gene3D" id="1.25.40.20">
    <property type="entry name" value="Ankyrin repeat-containing domain"/>
    <property type="match status" value="1"/>
</dbReference>
<feature type="transmembrane region" description="Helical" evidence="2">
    <location>
        <begin position="416"/>
        <end position="438"/>
    </location>
</feature>
<dbReference type="PANTHER" id="PTHR24177">
    <property type="entry name" value="CASKIN"/>
    <property type="match status" value="1"/>
</dbReference>
<dbReference type="Pfam" id="PF13962">
    <property type="entry name" value="PGG"/>
    <property type="match status" value="1"/>
</dbReference>
<dbReference type="InterPro" id="IPR002110">
    <property type="entry name" value="Ankyrin_rpt"/>
</dbReference>
<feature type="transmembrane region" description="Helical" evidence="2">
    <location>
        <begin position="458"/>
        <end position="481"/>
    </location>
</feature>
<keyword evidence="2" id="KW-1133">Transmembrane helix</keyword>
<gene>
    <name evidence="5" type="primary">LOC104707667</name>
</gene>
<name>A0ABM0T893_CAMSA</name>
<protein>
    <submittedName>
        <fullName evidence="5">Ankyrin repeat-containing protein ITN1-like</fullName>
    </submittedName>
</protein>
<feature type="domain" description="PGG" evidence="3">
    <location>
        <begin position="410"/>
        <end position="521"/>
    </location>
</feature>
<dbReference type="Proteomes" id="UP000694864">
    <property type="component" value="Chromosome 8"/>
</dbReference>
<feature type="compositionally biased region" description="Basic and acidic residues" evidence="1">
    <location>
        <begin position="14"/>
        <end position="24"/>
    </location>
</feature>
<evidence type="ECO:0000256" key="2">
    <source>
        <dbReference type="SAM" id="Phobius"/>
    </source>
</evidence>
<keyword evidence="2" id="KW-0472">Membrane</keyword>
<dbReference type="SMART" id="SM00248">
    <property type="entry name" value="ANK"/>
    <property type="match status" value="4"/>
</dbReference>
<dbReference type="PANTHER" id="PTHR24177:SF292">
    <property type="entry name" value="ANKYRIN REPEAT FAMILY PROTEIN-RELATED"/>
    <property type="match status" value="1"/>
</dbReference>
<feature type="region of interest" description="Disordered" evidence="1">
    <location>
        <begin position="1"/>
        <end position="27"/>
    </location>
</feature>
<keyword evidence="4" id="KW-1185">Reference proteome</keyword>
<evidence type="ECO:0000313" key="4">
    <source>
        <dbReference type="Proteomes" id="UP000694864"/>
    </source>
</evidence>
<evidence type="ECO:0000259" key="3">
    <source>
        <dbReference type="Pfam" id="PF13962"/>
    </source>
</evidence>